<evidence type="ECO:0000256" key="1">
    <source>
        <dbReference type="ARBA" id="ARBA00005143"/>
    </source>
</evidence>
<comment type="similarity">
    <text evidence="2">Belongs to the HMG-CoA lyase family.</text>
</comment>
<evidence type="ECO:0000313" key="9">
    <source>
        <dbReference type="Proteomes" id="UP001648503"/>
    </source>
</evidence>
<dbReference type="InterPro" id="IPR000891">
    <property type="entry name" value="PYR_CT"/>
</dbReference>
<dbReference type="PROSITE" id="PS50991">
    <property type="entry name" value="PYR_CT"/>
    <property type="match status" value="1"/>
</dbReference>
<feature type="domain" description="Pyruvate carboxyltransferase" evidence="7">
    <location>
        <begin position="49"/>
        <end position="322"/>
    </location>
</feature>
<comment type="catalytic activity">
    <reaction evidence="6">
        <text>(3S)-3-hydroxy-3-methylglutaryl-CoA = acetoacetate + acetyl-CoA</text>
        <dbReference type="Rhea" id="RHEA:24404"/>
        <dbReference type="ChEBI" id="CHEBI:13705"/>
        <dbReference type="ChEBI" id="CHEBI:43074"/>
        <dbReference type="ChEBI" id="CHEBI:57288"/>
        <dbReference type="EC" id="4.1.3.4"/>
    </reaction>
</comment>
<dbReference type="SUPFAM" id="SSF51569">
    <property type="entry name" value="Aldolase"/>
    <property type="match status" value="1"/>
</dbReference>
<dbReference type="NCBIfam" id="NF004283">
    <property type="entry name" value="PRK05692.1"/>
    <property type="match status" value="1"/>
</dbReference>
<dbReference type="InterPro" id="IPR013785">
    <property type="entry name" value="Aldolase_TIM"/>
</dbReference>
<comment type="caution">
    <text evidence="8">The sequence shown here is derived from an EMBL/GenBank/DDBJ whole genome shotgun (WGS) entry which is preliminary data.</text>
</comment>
<evidence type="ECO:0000256" key="6">
    <source>
        <dbReference type="ARBA" id="ARBA00049877"/>
    </source>
</evidence>
<keyword evidence="9" id="KW-1185">Reference proteome</keyword>
<gene>
    <name evidence="8" type="ORF">BASA50_001245</name>
</gene>
<dbReference type="EC" id="4.1.3.4" evidence="3"/>
<evidence type="ECO:0000259" key="7">
    <source>
        <dbReference type="PROSITE" id="PS50991"/>
    </source>
</evidence>
<sequence>MATQMFRNLSRVSNCPTSVLCMPNRLLSMRRASGAVRLLSTPSSLSDFVKIVEVGPRDGLQNEKTIVPTHIKVDLIRKLVESGLIAVEATSFVSPKWVPQMADASEVYKQITQGSTKINCSNVAFPVLVPNLKGLQTALDLNVKEIAIFGAASESFSQKNINCSVEESIVRFKDVVDSALAKGVRVRGYVSTIVGCPYEGDISPKAVADLAKRMFDMGCYEISLGDTIGVATPRKITTVIDAVSQVVPIDKLAMHCHDTYGQGVANILASIERGIRVIDSSVSGLGGCPYAKGATGNVATEDVVYMLHGLGLQTGVDLESLAKTGHFISKQLNRPNGSKAGLAIANKLGIS</sequence>
<accession>A0ABQ8ES21</accession>
<evidence type="ECO:0000256" key="4">
    <source>
        <dbReference type="ARBA" id="ARBA00022723"/>
    </source>
</evidence>
<dbReference type="EMBL" id="JAFCIX010000580">
    <property type="protein sequence ID" value="KAH6585637.1"/>
    <property type="molecule type" value="Genomic_DNA"/>
</dbReference>
<keyword evidence="4" id="KW-0479">Metal-binding</keyword>
<evidence type="ECO:0000256" key="3">
    <source>
        <dbReference type="ARBA" id="ARBA00012910"/>
    </source>
</evidence>
<evidence type="ECO:0000313" key="8">
    <source>
        <dbReference type="EMBL" id="KAH6585637.1"/>
    </source>
</evidence>
<proteinExistence type="inferred from homology"/>
<reference evidence="8 9" key="1">
    <citation type="submission" date="2021-02" db="EMBL/GenBank/DDBJ databases">
        <title>Variation within the Batrachochytrium salamandrivorans European outbreak.</title>
        <authorList>
            <person name="Kelly M."/>
            <person name="Pasmans F."/>
            <person name="Shea T.P."/>
            <person name="Munoz J.F."/>
            <person name="Carranza S."/>
            <person name="Cuomo C.A."/>
            <person name="Martel A."/>
        </authorList>
    </citation>
    <scope>NUCLEOTIDE SEQUENCE [LARGE SCALE GENOMIC DNA]</scope>
    <source>
        <strain evidence="8 9">AMFP18/2</strain>
    </source>
</reference>
<protein>
    <recommendedName>
        <fullName evidence="3">hydroxymethylglutaryl-CoA lyase</fullName>
        <ecNumber evidence="3">4.1.3.4</ecNumber>
    </recommendedName>
</protein>
<name>A0ABQ8ES21_9FUNG</name>
<dbReference type="Proteomes" id="UP001648503">
    <property type="component" value="Unassembled WGS sequence"/>
</dbReference>
<dbReference type="CDD" id="cd07938">
    <property type="entry name" value="DRE_TIM_HMGL"/>
    <property type="match status" value="1"/>
</dbReference>
<evidence type="ECO:0000256" key="2">
    <source>
        <dbReference type="ARBA" id="ARBA00009405"/>
    </source>
</evidence>
<dbReference type="Gene3D" id="3.20.20.70">
    <property type="entry name" value="Aldolase class I"/>
    <property type="match status" value="1"/>
</dbReference>
<comment type="pathway">
    <text evidence="1">Metabolic intermediate metabolism; (S)-3-hydroxy-3-methylglutaryl-CoA degradation; acetoacetate from (S)-3-hydroxy-3-methylglutaryl-CoA: step 1/1.</text>
</comment>
<dbReference type="PANTHER" id="PTHR42738">
    <property type="entry name" value="HYDROXYMETHYLGLUTARYL-COA LYASE"/>
    <property type="match status" value="1"/>
</dbReference>
<evidence type="ECO:0000256" key="5">
    <source>
        <dbReference type="ARBA" id="ARBA00023239"/>
    </source>
</evidence>
<dbReference type="PANTHER" id="PTHR42738:SF7">
    <property type="entry name" value="HYDROXYMETHYLGLUTARYL-COA LYASE"/>
    <property type="match status" value="1"/>
</dbReference>
<dbReference type="Pfam" id="PF00682">
    <property type="entry name" value="HMGL-like"/>
    <property type="match status" value="1"/>
</dbReference>
<organism evidence="8 9">
    <name type="scientific">Batrachochytrium salamandrivorans</name>
    <dbReference type="NCBI Taxonomy" id="1357716"/>
    <lineage>
        <taxon>Eukaryota</taxon>
        <taxon>Fungi</taxon>
        <taxon>Fungi incertae sedis</taxon>
        <taxon>Chytridiomycota</taxon>
        <taxon>Chytridiomycota incertae sedis</taxon>
        <taxon>Chytridiomycetes</taxon>
        <taxon>Rhizophydiales</taxon>
        <taxon>Rhizophydiales incertae sedis</taxon>
        <taxon>Batrachochytrium</taxon>
    </lineage>
</organism>
<keyword evidence="5" id="KW-0456">Lyase</keyword>
<dbReference type="InterPro" id="IPR043594">
    <property type="entry name" value="HMGL"/>
</dbReference>